<dbReference type="GO" id="GO:0030267">
    <property type="term" value="F:glyoxylate reductase (NADPH) activity"/>
    <property type="evidence" value="ECO:0007669"/>
    <property type="project" value="TreeGrafter"/>
</dbReference>
<feature type="domain" description="D-isomer specific 2-hydroxyacid dehydrogenase catalytic" evidence="5">
    <location>
        <begin position="28"/>
        <end position="315"/>
    </location>
</feature>
<dbReference type="InterPro" id="IPR006139">
    <property type="entry name" value="D-isomer_2_OHA_DH_cat_dom"/>
</dbReference>
<dbReference type="SUPFAM" id="SSF51735">
    <property type="entry name" value="NAD(P)-binding Rossmann-fold domains"/>
    <property type="match status" value="1"/>
</dbReference>
<dbReference type="GO" id="GO:0005829">
    <property type="term" value="C:cytosol"/>
    <property type="evidence" value="ECO:0007669"/>
    <property type="project" value="TreeGrafter"/>
</dbReference>
<dbReference type="GO" id="GO:0051287">
    <property type="term" value="F:NAD binding"/>
    <property type="evidence" value="ECO:0007669"/>
    <property type="project" value="InterPro"/>
</dbReference>
<proteinExistence type="inferred from homology"/>
<gene>
    <name evidence="7" type="ORF">BJY24_005050</name>
</gene>
<comment type="caution">
    <text evidence="7">The sequence shown here is derived from an EMBL/GenBank/DDBJ whole genome shotgun (WGS) entry which is preliminary data.</text>
</comment>
<comment type="similarity">
    <text evidence="1 4">Belongs to the D-isomer specific 2-hydroxyacid dehydrogenase family.</text>
</comment>
<evidence type="ECO:0000313" key="7">
    <source>
        <dbReference type="EMBL" id="MBB5916138.1"/>
    </source>
</evidence>
<evidence type="ECO:0000259" key="6">
    <source>
        <dbReference type="Pfam" id="PF02826"/>
    </source>
</evidence>
<dbReference type="SUPFAM" id="SSF52283">
    <property type="entry name" value="Formate/glycerate dehydrogenase catalytic domain-like"/>
    <property type="match status" value="1"/>
</dbReference>
<sequence length="317" mass="33201">MKRIVLLTPDEDDALGACIRAAVGDTGQVVRPAARTVREVHRLLPDADIVVGDWLGDLPLGAAEAAIPRHCTLIQQPGVGVNFIDVAAWAAAGVPVANVPGANAASVAEWAVVAAASLSRSMPWAHDEMRAGRWPQETIPTRGCRDLGELRVGIVGFGAIGRRCATLFAAFGCEVVYTARTARPDATARFLPMAELLAVADVLVVAVPLTDDTRGLISARELATLPPRALVVNVARGLVVDEPALVAALRSGAMAGAALDVFAAEPLAPDSPLRTLDCVLLSPHIAGGSETARRKIYAMTAENVARVCAGERPRWTL</sequence>
<dbReference type="RefSeq" id="WP_040752436.1">
    <property type="nucleotide sequence ID" value="NZ_JACHIT010000002.1"/>
</dbReference>
<protein>
    <submittedName>
        <fullName evidence="7">D-3-phosphoglycerate dehydrogenase</fullName>
        <ecNumber evidence="7">1.1.1.95</ecNumber>
    </submittedName>
</protein>
<evidence type="ECO:0000256" key="1">
    <source>
        <dbReference type="ARBA" id="ARBA00005854"/>
    </source>
</evidence>
<accession>A0A7W9PI58</accession>
<dbReference type="GO" id="GO:0004617">
    <property type="term" value="F:phosphoglycerate dehydrogenase activity"/>
    <property type="evidence" value="ECO:0007669"/>
    <property type="project" value="UniProtKB-EC"/>
</dbReference>
<evidence type="ECO:0000259" key="5">
    <source>
        <dbReference type="Pfam" id="PF00389"/>
    </source>
</evidence>
<dbReference type="Gene3D" id="3.40.50.720">
    <property type="entry name" value="NAD(P)-binding Rossmann-like Domain"/>
    <property type="match status" value="2"/>
</dbReference>
<keyword evidence="2 4" id="KW-0560">Oxidoreductase</keyword>
<name>A0A7W9PI58_9NOCA</name>
<dbReference type="Pfam" id="PF00389">
    <property type="entry name" value="2-Hacid_dh"/>
    <property type="match status" value="1"/>
</dbReference>
<evidence type="ECO:0000256" key="4">
    <source>
        <dbReference type="RuleBase" id="RU003719"/>
    </source>
</evidence>
<dbReference type="GO" id="GO:0016618">
    <property type="term" value="F:hydroxypyruvate reductase [NAD(P)H] activity"/>
    <property type="evidence" value="ECO:0007669"/>
    <property type="project" value="TreeGrafter"/>
</dbReference>
<reference evidence="7 8" key="1">
    <citation type="submission" date="2020-08" db="EMBL/GenBank/DDBJ databases">
        <title>Sequencing the genomes of 1000 actinobacteria strains.</title>
        <authorList>
            <person name="Klenk H.-P."/>
        </authorList>
    </citation>
    <scope>NUCLEOTIDE SEQUENCE [LARGE SCALE GENOMIC DNA]</scope>
    <source>
        <strain evidence="7 8">DSM 43582</strain>
    </source>
</reference>
<evidence type="ECO:0000313" key="8">
    <source>
        <dbReference type="Proteomes" id="UP000540412"/>
    </source>
</evidence>
<dbReference type="PANTHER" id="PTHR10996:SF178">
    <property type="entry name" value="2-HYDROXYACID DEHYDROGENASE YGL185C-RELATED"/>
    <property type="match status" value="1"/>
</dbReference>
<dbReference type="AlphaFoldDB" id="A0A7W9PI58"/>
<dbReference type="InterPro" id="IPR006140">
    <property type="entry name" value="D-isomer_DH_NAD-bd"/>
</dbReference>
<evidence type="ECO:0000256" key="3">
    <source>
        <dbReference type="ARBA" id="ARBA00023027"/>
    </source>
</evidence>
<dbReference type="EC" id="1.1.1.95" evidence="7"/>
<dbReference type="EMBL" id="JACHIT010000002">
    <property type="protein sequence ID" value="MBB5916138.1"/>
    <property type="molecule type" value="Genomic_DNA"/>
</dbReference>
<organism evidence="7 8">
    <name type="scientific">Nocardia transvalensis</name>
    <dbReference type="NCBI Taxonomy" id="37333"/>
    <lineage>
        <taxon>Bacteria</taxon>
        <taxon>Bacillati</taxon>
        <taxon>Actinomycetota</taxon>
        <taxon>Actinomycetes</taxon>
        <taxon>Mycobacteriales</taxon>
        <taxon>Nocardiaceae</taxon>
        <taxon>Nocardia</taxon>
    </lineage>
</organism>
<keyword evidence="3" id="KW-0520">NAD</keyword>
<dbReference type="Pfam" id="PF02826">
    <property type="entry name" value="2-Hacid_dh_C"/>
    <property type="match status" value="1"/>
</dbReference>
<feature type="domain" description="D-isomer specific 2-hydroxyacid dehydrogenase NAD-binding" evidence="6">
    <location>
        <begin position="115"/>
        <end position="286"/>
    </location>
</feature>
<dbReference type="InterPro" id="IPR050223">
    <property type="entry name" value="D-isomer_2-hydroxyacid_DH"/>
</dbReference>
<evidence type="ECO:0000256" key="2">
    <source>
        <dbReference type="ARBA" id="ARBA00023002"/>
    </source>
</evidence>
<dbReference type="PANTHER" id="PTHR10996">
    <property type="entry name" value="2-HYDROXYACID DEHYDROGENASE-RELATED"/>
    <property type="match status" value="1"/>
</dbReference>
<dbReference type="Proteomes" id="UP000540412">
    <property type="component" value="Unassembled WGS sequence"/>
</dbReference>
<keyword evidence="8" id="KW-1185">Reference proteome</keyword>
<dbReference type="InterPro" id="IPR036291">
    <property type="entry name" value="NAD(P)-bd_dom_sf"/>
</dbReference>